<proteinExistence type="predicted"/>
<evidence type="ECO:0000313" key="3">
    <source>
        <dbReference type="Proteomes" id="UP000266841"/>
    </source>
</evidence>
<keyword evidence="3" id="KW-1185">Reference proteome</keyword>
<protein>
    <recommendedName>
        <fullName evidence="4">Endonuclease/exonuclease/phosphatase domain-containing protein</fullName>
    </recommendedName>
</protein>
<dbReference type="EMBL" id="AGNL01043772">
    <property type="protein sequence ID" value="EJK50414.1"/>
    <property type="molecule type" value="Genomic_DNA"/>
</dbReference>
<reference evidence="2 3" key="1">
    <citation type="journal article" date="2012" name="Genome Biol.">
        <title>Genome and low-iron response of an oceanic diatom adapted to chronic iron limitation.</title>
        <authorList>
            <person name="Lommer M."/>
            <person name="Specht M."/>
            <person name="Roy A.S."/>
            <person name="Kraemer L."/>
            <person name="Andreson R."/>
            <person name="Gutowska M.A."/>
            <person name="Wolf J."/>
            <person name="Bergner S.V."/>
            <person name="Schilhabel M.B."/>
            <person name="Klostermeier U.C."/>
            <person name="Beiko R.G."/>
            <person name="Rosenstiel P."/>
            <person name="Hippler M."/>
            <person name="Laroche J."/>
        </authorList>
    </citation>
    <scope>NUCLEOTIDE SEQUENCE [LARGE SCALE GENOMIC DNA]</scope>
    <source>
        <strain evidence="2 3">CCMP1005</strain>
    </source>
</reference>
<feature type="region of interest" description="Disordered" evidence="1">
    <location>
        <begin position="1"/>
        <end position="23"/>
    </location>
</feature>
<feature type="non-terminal residue" evidence="2">
    <location>
        <position position="208"/>
    </location>
</feature>
<feature type="region of interest" description="Disordered" evidence="1">
    <location>
        <begin position="36"/>
        <end position="93"/>
    </location>
</feature>
<dbReference type="Gene3D" id="3.60.10.10">
    <property type="entry name" value="Endonuclease/exonuclease/phosphatase"/>
    <property type="match status" value="1"/>
</dbReference>
<dbReference type="InterPro" id="IPR036691">
    <property type="entry name" value="Endo/exonu/phosph_ase_sf"/>
</dbReference>
<gene>
    <name evidence="2" type="ORF">THAOC_30619</name>
</gene>
<sequence length="208" mass="23686">MRRWSSWTARPPRRGRRDGRFDERWRRRRRRRLSFRRGSPKCVHTPSASPLGRATSSPPPCLPDDAFSAEWSDPGGCRGGQSRGPNTHNRGSEPIDGIWYTPELELEGASYLPFDGSLGDHRPVVADFTQRSVLGKNLPRVVPVKARRLNSKVQRIRDSYITSLEEAFKKGDILSRLKRIEKDATFPASAEVTTALERIDNEMEVMML</sequence>
<comment type="caution">
    <text evidence="2">The sequence shown here is derived from an EMBL/GenBank/DDBJ whole genome shotgun (WGS) entry which is preliminary data.</text>
</comment>
<name>K0RDR6_THAOC</name>
<dbReference type="Proteomes" id="UP000266841">
    <property type="component" value="Unassembled WGS sequence"/>
</dbReference>
<dbReference type="AlphaFoldDB" id="K0RDR6"/>
<accession>K0RDR6</accession>
<organism evidence="2 3">
    <name type="scientific">Thalassiosira oceanica</name>
    <name type="common">Marine diatom</name>
    <dbReference type="NCBI Taxonomy" id="159749"/>
    <lineage>
        <taxon>Eukaryota</taxon>
        <taxon>Sar</taxon>
        <taxon>Stramenopiles</taxon>
        <taxon>Ochrophyta</taxon>
        <taxon>Bacillariophyta</taxon>
        <taxon>Coscinodiscophyceae</taxon>
        <taxon>Thalassiosirophycidae</taxon>
        <taxon>Thalassiosirales</taxon>
        <taxon>Thalassiosiraceae</taxon>
        <taxon>Thalassiosira</taxon>
    </lineage>
</organism>
<evidence type="ECO:0000313" key="2">
    <source>
        <dbReference type="EMBL" id="EJK50414.1"/>
    </source>
</evidence>
<evidence type="ECO:0000256" key="1">
    <source>
        <dbReference type="SAM" id="MobiDB-lite"/>
    </source>
</evidence>
<evidence type="ECO:0008006" key="4">
    <source>
        <dbReference type="Google" id="ProtNLM"/>
    </source>
</evidence>